<sequence length="107" mass="12725">MIILWHSSRRTKKLLTIRSSSLWEIMDPEKRIGELRLGQYENLNPFLMVIIPAVYRNTAIHTQVKKKTHELMTNFDLHATLMDILKVCVSRLMTWLIKYVFALSFNY</sequence>
<dbReference type="InterPro" id="IPR004245">
    <property type="entry name" value="DUF229"/>
</dbReference>
<evidence type="ECO:0000313" key="1">
    <source>
        <dbReference type="EMBL" id="RCN44463.1"/>
    </source>
</evidence>
<accession>A0A368GJ95</accession>
<name>A0A368GJ95_ANCCA</name>
<comment type="caution">
    <text evidence="1">The sequence shown here is derived from an EMBL/GenBank/DDBJ whole genome shotgun (WGS) entry which is preliminary data.</text>
</comment>
<dbReference type="AlphaFoldDB" id="A0A368GJ95"/>
<dbReference type="Pfam" id="PF02995">
    <property type="entry name" value="DUF229"/>
    <property type="match status" value="1"/>
</dbReference>
<gene>
    <name evidence="1" type="ORF">ANCCAN_09530</name>
</gene>
<proteinExistence type="predicted"/>
<dbReference type="Proteomes" id="UP000252519">
    <property type="component" value="Unassembled WGS sequence"/>
</dbReference>
<reference evidence="1 2" key="1">
    <citation type="submission" date="2014-10" db="EMBL/GenBank/DDBJ databases">
        <title>Draft genome of the hookworm Ancylostoma caninum.</title>
        <authorList>
            <person name="Mitreva M."/>
        </authorList>
    </citation>
    <scope>NUCLEOTIDE SEQUENCE [LARGE SCALE GENOMIC DNA]</scope>
    <source>
        <strain evidence="1 2">Baltimore</strain>
    </source>
</reference>
<dbReference type="EMBL" id="JOJR01000128">
    <property type="protein sequence ID" value="RCN44463.1"/>
    <property type="molecule type" value="Genomic_DNA"/>
</dbReference>
<keyword evidence="2" id="KW-1185">Reference proteome</keyword>
<organism evidence="1 2">
    <name type="scientific">Ancylostoma caninum</name>
    <name type="common">Dog hookworm</name>
    <dbReference type="NCBI Taxonomy" id="29170"/>
    <lineage>
        <taxon>Eukaryota</taxon>
        <taxon>Metazoa</taxon>
        <taxon>Ecdysozoa</taxon>
        <taxon>Nematoda</taxon>
        <taxon>Chromadorea</taxon>
        <taxon>Rhabditida</taxon>
        <taxon>Rhabditina</taxon>
        <taxon>Rhabditomorpha</taxon>
        <taxon>Strongyloidea</taxon>
        <taxon>Ancylostomatidae</taxon>
        <taxon>Ancylostomatinae</taxon>
        <taxon>Ancylostoma</taxon>
    </lineage>
</organism>
<evidence type="ECO:0000313" key="2">
    <source>
        <dbReference type="Proteomes" id="UP000252519"/>
    </source>
</evidence>
<protein>
    <submittedName>
        <fullName evidence="1">Uncharacterized protein</fullName>
    </submittedName>
</protein>
<dbReference type="OrthoDB" id="5862419at2759"/>
<dbReference type="STRING" id="29170.A0A368GJ95"/>